<evidence type="ECO:0000313" key="4">
    <source>
        <dbReference type="Proteomes" id="UP000014760"/>
    </source>
</evidence>
<evidence type="ECO:0000313" key="3">
    <source>
        <dbReference type="EnsemblMetazoa" id="CapteP224944"/>
    </source>
</evidence>
<feature type="region of interest" description="Disordered" evidence="1">
    <location>
        <begin position="337"/>
        <end position="360"/>
    </location>
</feature>
<dbReference type="EMBL" id="KB312458">
    <property type="protein sequence ID" value="ELT87165.1"/>
    <property type="molecule type" value="Genomic_DNA"/>
</dbReference>
<dbReference type="PANTHER" id="PTHR47773">
    <property type="entry name" value="SI:DKEY-9I5.2-RELATED"/>
    <property type="match status" value="1"/>
</dbReference>
<dbReference type="AlphaFoldDB" id="R7T733"/>
<protein>
    <submittedName>
        <fullName evidence="2 3">Uncharacterized protein</fullName>
    </submittedName>
</protein>
<feature type="compositionally biased region" description="Basic residues" evidence="1">
    <location>
        <begin position="339"/>
        <end position="348"/>
    </location>
</feature>
<sequence>MVIILKQVLSCEGSVEGLREEEGLEGRDSGLEDGEEEAEDHALHARFMPARSVISNRDVAEEHQPSVICAVSNPLLVMLGWRSLLASFGCQEGPILILPTQQRNAVVEAWNSLHDHDRIPSKFLSVYKAHWGNTLYGRTKGLDVVDAGVTQRLKIANCYNPAQPIDMATNRLVFGVIKHLWVGLREKGSPKDAILSAYTQIQQRVLLEDPVLSMLGVPLTKINAKCVRDFLSRQECLLARGATAPGAGLIRRLDSVSTAPLPDAPLLPQLLAEPLWTPATLEHTASRAGERPAHHRVMEPTACTSSWTRSTSYKWMKPDSAFALEAKVPLCTLCGHSTQGHKKHKKKTFCPVRQESSSKG</sequence>
<feature type="region of interest" description="Disordered" evidence="1">
    <location>
        <begin position="19"/>
        <end position="40"/>
    </location>
</feature>
<feature type="compositionally biased region" description="Basic and acidic residues" evidence="1">
    <location>
        <begin position="19"/>
        <end position="30"/>
    </location>
</feature>
<dbReference type="PANTHER" id="PTHR47773:SF1">
    <property type="entry name" value="C2H2-TYPE DOMAIN-CONTAINING PROTEIN"/>
    <property type="match status" value="1"/>
</dbReference>
<dbReference type="OrthoDB" id="10072098at2759"/>
<reference evidence="3" key="3">
    <citation type="submission" date="2015-06" db="UniProtKB">
        <authorList>
            <consortium name="EnsemblMetazoa"/>
        </authorList>
    </citation>
    <scope>IDENTIFICATION</scope>
</reference>
<evidence type="ECO:0000313" key="2">
    <source>
        <dbReference type="EMBL" id="ELT87165.1"/>
    </source>
</evidence>
<reference evidence="4" key="1">
    <citation type="submission" date="2012-12" db="EMBL/GenBank/DDBJ databases">
        <authorList>
            <person name="Hellsten U."/>
            <person name="Grimwood J."/>
            <person name="Chapman J.A."/>
            <person name="Shapiro H."/>
            <person name="Aerts A."/>
            <person name="Otillar R.P."/>
            <person name="Terry A.Y."/>
            <person name="Boore J.L."/>
            <person name="Simakov O."/>
            <person name="Marletaz F."/>
            <person name="Cho S.-J."/>
            <person name="Edsinger-Gonzales E."/>
            <person name="Havlak P."/>
            <person name="Kuo D.-H."/>
            <person name="Larsson T."/>
            <person name="Lv J."/>
            <person name="Arendt D."/>
            <person name="Savage R."/>
            <person name="Osoegawa K."/>
            <person name="de Jong P."/>
            <person name="Lindberg D.R."/>
            <person name="Seaver E.C."/>
            <person name="Weisblat D.A."/>
            <person name="Putnam N.H."/>
            <person name="Grigoriev I.V."/>
            <person name="Rokhsar D.S."/>
        </authorList>
    </citation>
    <scope>NUCLEOTIDE SEQUENCE</scope>
    <source>
        <strain evidence="4">I ESC-2004</strain>
    </source>
</reference>
<organism evidence="2">
    <name type="scientific">Capitella teleta</name>
    <name type="common">Polychaete worm</name>
    <dbReference type="NCBI Taxonomy" id="283909"/>
    <lineage>
        <taxon>Eukaryota</taxon>
        <taxon>Metazoa</taxon>
        <taxon>Spiralia</taxon>
        <taxon>Lophotrochozoa</taxon>
        <taxon>Annelida</taxon>
        <taxon>Polychaeta</taxon>
        <taxon>Sedentaria</taxon>
        <taxon>Scolecida</taxon>
        <taxon>Capitellidae</taxon>
        <taxon>Capitella</taxon>
    </lineage>
</organism>
<dbReference type="OMA" id="ASERXER"/>
<dbReference type="Proteomes" id="UP000014760">
    <property type="component" value="Unassembled WGS sequence"/>
</dbReference>
<dbReference type="EnsemblMetazoa" id="CapteT224944">
    <property type="protein sequence ID" value="CapteP224944"/>
    <property type="gene ID" value="CapteG224944"/>
</dbReference>
<dbReference type="EMBL" id="AMQN01034451">
    <property type="status" value="NOT_ANNOTATED_CDS"/>
    <property type="molecule type" value="Genomic_DNA"/>
</dbReference>
<evidence type="ECO:0000256" key="1">
    <source>
        <dbReference type="SAM" id="MobiDB-lite"/>
    </source>
</evidence>
<proteinExistence type="predicted"/>
<keyword evidence="4" id="KW-1185">Reference proteome</keyword>
<reference evidence="2 4" key="2">
    <citation type="journal article" date="2013" name="Nature">
        <title>Insights into bilaterian evolution from three spiralian genomes.</title>
        <authorList>
            <person name="Simakov O."/>
            <person name="Marletaz F."/>
            <person name="Cho S.J."/>
            <person name="Edsinger-Gonzales E."/>
            <person name="Havlak P."/>
            <person name="Hellsten U."/>
            <person name="Kuo D.H."/>
            <person name="Larsson T."/>
            <person name="Lv J."/>
            <person name="Arendt D."/>
            <person name="Savage R."/>
            <person name="Osoegawa K."/>
            <person name="de Jong P."/>
            <person name="Grimwood J."/>
            <person name="Chapman J.A."/>
            <person name="Shapiro H."/>
            <person name="Aerts A."/>
            <person name="Otillar R.P."/>
            <person name="Terry A.Y."/>
            <person name="Boore J.L."/>
            <person name="Grigoriev I.V."/>
            <person name="Lindberg D.R."/>
            <person name="Seaver E.C."/>
            <person name="Weisblat D.A."/>
            <person name="Putnam N.H."/>
            <person name="Rokhsar D.S."/>
        </authorList>
    </citation>
    <scope>NUCLEOTIDE SEQUENCE</scope>
    <source>
        <strain evidence="2 4">I ESC-2004</strain>
    </source>
</reference>
<name>R7T733_CAPTE</name>
<gene>
    <name evidence="2" type="ORF">CAPTEDRAFT_224944</name>
</gene>
<dbReference type="HOGENOM" id="CLU_769972_0_0_1"/>
<accession>R7T733</accession>